<keyword evidence="2" id="KW-0472">Membrane</keyword>
<evidence type="ECO:0000313" key="3">
    <source>
        <dbReference type="EMBL" id="SBO99934.1"/>
    </source>
</evidence>
<accession>A0A1M4EM83</accession>
<keyword evidence="2" id="KW-1133">Transmembrane helix</keyword>
<feature type="region of interest" description="Disordered" evidence="1">
    <location>
        <begin position="336"/>
        <end position="362"/>
    </location>
</feature>
<evidence type="ECO:0000256" key="1">
    <source>
        <dbReference type="SAM" id="MobiDB-lite"/>
    </source>
</evidence>
<proteinExistence type="predicted"/>
<feature type="transmembrane region" description="Helical" evidence="2">
    <location>
        <begin position="113"/>
        <end position="134"/>
    </location>
</feature>
<evidence type="ECO:0000256" key="2">
    <source>
        <dbReference type="SAM" id="Phobius"/>
    </source>
</evidence>
<sequence>MEDYGSPSWHAFLDLLPPGGAMTIPVSVLDAPAGASASQFWPYVLIACVAVAGLVVVGLRWRAGKADPESGSPQEDAWARPYLVLLVVAVTSLVFGAGTFAVTATTGLTGSEVAAFISAGTAVAMCIATVINNVKTIRATRRAATVGKDAPNPRTARECLALAYAEFAFRKKCPEWVQDRIDQYELRLWGIGVAGVELHALPADRRLLLAQLLTEAAELTGASGSGNLLARTLGYGSKQSRFARALRAYQAHVRRAFERLTVEADQPVQLMTSVPYRSYGNISAPLRQLVLPPEAGDGFAIHTIEGAGRTVNLMGGWHQGQVEMTIESLRRGLRAAVPDAPQPARKRHRRAAPPSGEPRKAG</sequence>
<gene>
    <name evidence="3" type="ORF">BN4615_P9450</name>
</gene>
<keyword evidence="2" id="KW-0812">Transmembrane</keyword>
<protein>
    <submittedName>
        <fullName evidence="3">Uncharacterized protein</fullName>
    </submittedName>
</protein>
<dbReference type="EMBL" id="LT559118">
    <property type="protein sequence ID" value="SBO99934.1"/>
    <property type="molecule type" value="Genomic_DNA"/>
</dbReference>
<reference evidence="3" key="1">
    <citation type="submission" date="2016-04" db="EMBL/GenBank/DDBJ databases">
        <authorList>
            <person name="Evans L.H."/>
            <person name="Alamgir A."/>
            <person name="Owens N."/>
            <person name="Weber N.D."/>
            <person name="Virtaneva K."/>
            <person name="Barbian K."/>
            <person name="Babar A."/>
            <person name="Rosenke K."/>
        </authorList>
    </citation>
    <scope>NUCLEOTIDE SEQUENCE</scope>
    <source>
        <strain evidence="3">Nono1</strain>
    </source>
</reference>
<feature type="transmembrane region" description="Helical" evidence="2">
    <location>
        <begin position="40"/>
        <end position="61"/>
    </location>
</feature>
<feature type="transmembrane region" description="Helical" evidence="2">
    <location>
        <begin position="82"/>
        <end position="101"/>
    </location>
</feature>
<dbReference type="AlphaFoldDB" id="A0A1M4EM83"/>
<organism evidence="3">
    <name type="scientific">Nonomuraea gerenzanensis</name>
    <dbReference type="NCBI Taxonomy" id="93944"/>
    <lineage>
        <taxon>Bacteria</taxon>
        <taxon>Bacillati</taxon>
        <taxon>Actinomycetota</taxon>
        <taxon>Actinomycetes</taxon>
        <taxon>Streptosporangiales</taxon>
        <taxon>Streptosporangiaceae</taxon>
        <taxon>Nonomuraea</taxon>
    </lineage>
</organism>
<name>A0A1M4EM83_9ACTN</name>